<accession>A0A9W9K0H8</accession>
<organism evidence="2 3">
    <name type="scientific">Penicillium angulare</name>
    <dbReference type="NCBI Taxonomy" id="116970"/>
    <lineage>
        <taxon>Eukaryota</taxon>
        <taxon>Fungi</taxon>
        <taxon>Dikarya</taxon>
        <taxon>Ascomycota</taxon>
        <taxon>Pezizomycotina</taxon>
        <taxon>Eurotiomycetes</taxon>
        <taxon>Eurotiomycetidae</taxon>
        <taxon>Eurotiales</taxon>
        <taxon>Aspergillaceae</taxon>
        <taxon>Penicillium</taxon>
    </lineage>
</organism>
<dbReference type="Proteomes" id="UP001149165">
    <property type="component" value="Unassembled WGS sequence"/>
</dbReference>
<protein>
    <submittedName>
        <fullName evidence="2">Uncharacterized protein</fullName>
    </submittedName>
</protein>
<evidence type="ECO:0000313" key="2">
    <source>
        <dbReference type="EMBL" id="KAJ5088260.1"/>
    </source>
</evidence>
<sequence>MAQRPVPKTGGSGSKQAAQAKADLYEDRNNNIMIMRQSRRSIIWCLVPRLHIGSTSVVQDAVFSVYVIAR</sequence>
<reference evidence="2" key="2">
    <citation type="journal article" date="2023" name="IMA Fungus">
        <title>Comparative genomic study of the Penicillium genus elucidates a diverse pangenome and 15 lateral gene transfer events.</title>
        <authorList>
            <person name="Petersen C."/>
            <person name="Sorensen T."/>
            <person name="Nielsen M.R."/>
            <person name="Sondergaard T.E."/>
            <person name="Sorensen J.L."/>
            <person name="Fitzpatrick D.A."/>
            <person name="Frisvad J.C."/>
            <person name="Nielsen K.L."/>
        </authorList>
    </citation>
    <scope>NUCLEOTIDE SEQUENCE</scope>
    <source>
        <strain evidence="2">IBT 30069</strain>
    </source>
</reference>
<evidence type="ECO:0000256" key="1">
    <source>
        <dbReference type="SAM" id="MobiDB-lite"/>
    </source>
</evidence>
<feature type="region of interest" description="Disordered" evidence="1">
    <location>
        <begin position="1"/>
        <end position="20"/>
    </location>
</feature>
<dbReference type="AlphaFoldDB" id="A0A9W9K0H8"/>
<comment type="caution">
    <text evidence="2">The sequence shown here is derived from an EMBL/GenBank/DDBJ whole genome shotgun (WGS) entry which is preliminary data.</text>
</comment>
<evidence type="ECO:0000313" key="3">
    <source>
        <dbReference type="Proteomes" id="UP001149165"/>
    </source>
</evidence>
<keyword evidence="3" id="KW-1185">Reference proteome</keyword>
<name>A0A9W9K0H8_9EURO</name>
<reference evidence="2" key="1">
    <citation type="submission" date="2022-11" db="EMBL/GenBank/DDBJ databases">
        <authorList>
            <person name="Petersen C."/>
        </authorList>
    </citation>
    <scope>NUCLEOTIDE SEQUENCE</scope>
    <source>
        <strain evidence="2">IBT 30069</strain>
    </source>
</reference>
<gene>
    <name evidence="2" type="ORF">N7456_011876</name>
</gene>
<dbReference type="EMBL" id="JAPQKH010000007">
    <property type="protein sequence ID" value="KAJ5088260.1"/>
    <property type="molecule type" value="Genomic_DNA"/>
</dbReference>
<proteinExistence type="predicted"/>